<evidence type="ECO:0000256" key="4">
    <source>
        <dbReference type="ARBA" id="ARBA00022692"/>
    </source>
</evidence>
<dbReference type="GO" id="GO:0006879">
    <property type="term" value="P:intracellular iron ion homeostasis"/>
    <property type="evidence" value="ECO:0007669"/>
    <property type="project" value="TreeGrafter"/>
</dbReference>
<feature type="transmembrane region" description="Helical" evidence="11">
    <location>
        <begin position="143"/>
        <end position="164"/>
    </location>
</feature>
<evidence type="ECO:0000256" key="1">
    <source>
        <dbReference type="ARBA" id="ARBA00004141"/>
    </source>
</evidence>
<dbReference type="InterPro" id="IPR051410">
    <property type="entry name" value="Ferric/Cupric_Reductase"/>
</dbReference>
<sequence>MLFALPAVCLLFAIPVYARWEWVCGLTCERFFPGSYSLNCSDPSISSSSMSSMTSAVTPACEATNMPYLTSQAWCLHERCEPLGGLAKVEWYWAFLQWEGGVTYPSYTSVLPSTYRIGDAEWELNYNSNWVYNQNDVIRVEQGWGWTVAFGAFLLLISAMRLVARLSSSKYNPSSWRSNWLISAWKKHLRYPALFGRRHHVPYRGGLFTAPPRLLSLFVFLNLALGLIFVSVQQHSIQPNSIYANRFNEMLNNIGLAAGDLAMAVFVLVWLTAGRNNPFQWTTGWGYETFQVMHRWISRLAFFYSLLHTVCYTYLDVRRKYWTEAYLNGPWFIWGCVGMVALFILVFSSLRPIRERMYETFLVVHVLMAVFTIVGTQLHIIFLYGHHYNYRNWLWGPVALWSIDRFVRLVRMYVMSSGEARNIVVAAVPDTDGTVLRITVPKPRAYTPAPGHHFFLYFPNIGIAFWQNHPLSIAGWTAGDAADAEGGKNKNKTELTMYMVGRKGQTGDLAAIVHSNDPKPTRVTCLLEGPYGQAHPLGDYESVVLVAGGVGIGATLSYVHAHAANPGRTKRLVLLFVARHVGFLREAERHLQAAGLEDLLELQLFCSRGQTELEEGAEKEKEEDAITFARPDLAEVIPAEIAAAPARVAFFVCGPGSLNDAVRYEVVQSIGTVADGDKVAFFEEALGW</sequence>
<dbReference type="CDD" id="cd06186">
    <property type="entry name" value="NOX_Duox_like_FAD_NADP"/>
    <property type="match status" value="1"/>
</dbReference>
<dbReference type="PANTHER" id="PTHR32361:SF9">
    <property type="entry name" value="FERRIC REDUCTASE TRANSMEMBRANE COMPONENT 3-RELATED"/>
    <property type="match status" value="1"/>
</dbReference>
<dbReference type="Gene3D" id="3.40.50.80">
    <property type="entry name" value="Nucleotide-binding domain of ferredoxin-NADP reductase (FNR) module"/>
    <property type="match status" value="1"/>
</dbReference>
<evidence type="ECO:0000313" key="15">
    <source>
        <dbReference type="Proteomes" id="UP000613580"/>
    </source>
</evidence>
<feature type="signal peptide" evidence="12">
    <location>
        <begin position="1"/>
        <end position="18"/>
    </location>
</feature>
<dbReference type="SUPFAM" id="SSF52343">
    <property type="entry name" value="Ferredoxin reductase-like, C-terminal NADP-linked domain"/>
    <property type="match status" value="1"/>
</dbReference>
<accession>A0A8H6SNQ3</accession>
<evidence type="ECO:0000313" key="14">
    <source>
        <dbReference type="EMBL" id="KAF7302736.1"/>
    </source>
</evidence>
<evidence type="ECO:0000256" key="12">
    <source>
        <dbReference type="SAM" id="SignalP"/>
    </source>
</evidence>
<dbReference type="SFLD" id="SFLDS00052">
    <property type="entry name" value="Ferric_Reductase_Domain"/>
    <property type="match status" value="1"/>
</dbReference>
<keyword evidence="3" id="KW-0813">Transport</keyword>
<organism evidence="14 15">
    <name type="scientific">Mycena chlorophos</name>
    <name type="common">Agaric fungus</name>
    <name type="synonym">Agaricus chlorophos</name>
    <dbReference type="NCBI Taxonomy" id="658473"/>
    <lineage>
        <taxon>Eukaryota</taxon>
        <taxon>Fungi</taxon>
        <taxon>Dikarya</taxon>
        <taxon>Basidiomycota</taxon>
        <taxon>Agaricomycotina</taxon>
        <taxon>Agaricomycetes</taxon>
        <taxon>Agaricomycetidae</taxon>
        <taxon>Agaricales</taxon>
        <taxon>Marasmiineae</taxon>
        <taxon>Mycenaceae</taxon>
        <taxon>Mycena</taxon>
    </lineage>
</organism>
<evidence type="ECO:0000259" key="13">
    <source>
        <dbReference type="PROSITE" id="PS51384"/>
    </source>
</evidence>
<feature type="transmembrane region" description="Helical" evidence="11">
    <location>
        <begin position="254"/>
        <end position="275"/>
    </location>
</feature>
<dbReference type="SFLD" id="SFLDG01168">
    <property type="entry name" value="Ferric_reductase_subgroup_(FRE"/>
    <property type="match status" value="1"/>
</dbReference>
<dbReference type="Pfam" id="PF01794">
    <property type="entry name" value="Ferric_reduct"/>
    <property type="match status" value="1"/>
</dbReference>
<dbReference type="PROSITE" id="PS51384">
    <property type="entry name" value="FAD_FR"/>
    <property type="match status" value="1"/>
</dbReference>
<dbReference type="GO" id="GO:0005886">
    <property type="term" value="C:plasma membrane"/>
    <property type="evidence" value="ECO:0007669"/>
    <property type="project" value="TreeGrafter"/>
</dbReference>
<feature type="transmembrane region" description="Helical" evidence="11">
    <location>
        <begin position="331"/>
        <end position="350"/>
    </location>
</feature>
<feature type="transmembrane region" description="Helical" evidence="11">
    <location>
        <begin position="214"/>
        <end position="234"/>
    </location>
</feature>
<dbReference type="InterPro" id="IPR013130">
    <property type="entry name" value="Fe3_Rdtase_TM_dom"/>
</dbReference>
<dbReference type="PANTHER" id="PTHR32361">
    <property type="entry name" value="FERRIC/CUPRIC REDUCTASE TRANSMEMBRANE COMPONENT"/>
    <property type="match status" value="1"/>
</dbReference>
<protein>
    <submittedName>
        <fullName evidence="14">Putative Ferric-chelate reductase</fullName>
    </submittedName>
</protein>
<evidence type="ECO:0000256" key="7">
    <source>
        <dbReference type="ARBA" id="ARBA00023002"/>
    </source>
</evidence>
<dbReference type="AlphaFoldDB" id="A0A8H6SNQ3"/>
<comment type="similarity">
    <text evidence="2">Belongs to the ferric reductase (FRE) family.</text>
</comment>
<proteinExistence type="inferred from homology"/>
<keyword evidence="15" id="KW-1185">Reference proteome</keyword>
<feature type="transmembrane region" description="Helical" evidence="11">
    <location>
        <begin position="296"/>
        <end position="315"/>
    </location>
</feature>
<dbReference type="Proteomes" id="UP000613580">
    <property type="component" value="Unassembled WGS sequence"/>
</dbReference>
<keyword evidence="7" id="KW-0560">Oxidoreductase</keyword>
<dbReference type="GO" id="GO:0015677">
    <property type="term" value="P:copper ion import"/>
    <property type="evidence" value="ECO:0007669"/>
    <property type="project" value="TreeGrafter"/>
</dbReference>
<dbReference type="Pfam" id="PF08030">
    <property type="entry name" value="NAD_binding_6"/>
    <property type="match status" value="1"/>
</dbReference>
<dbReference type="GO" id="GO:0006826">
    <property type="term" value="P:iron ion transport"/>
    <property type="evidence" value="ECO:0007669"/>
    <property type="project" value="TreeGrafter"/>
</dbReference>
<evidence type="ECO:0000256" key="5">
    <source>
        <dbReference type="ARBA" id="ARBA00022982"/>
    </source>
</evidence>
<reference evidence="14" key="1">
    <citation type="submission" date="2020-05" db="EMBL/GenBank/DDBJ databases">
        <title>Mycena genomes resolve the evolution of fungal bioluminescence.</title>
        <authorList>
            <person name="Tsai I.J."/>
        </authorList>
    </citation>
    <scope>NUCLEOTIDE SEQUENCE</scope>
    <source>
        <strain evidence="14">110903Hualien_Pintung</strain>
    </source>
</reference>
<keyword evidence="4 11" id="KW-0812">Transmembrane</keyword>
<evidence type="ECO:0000256" key="9">
    <source>
        <dbReference type="ARBA" id="ARBA00023136"/>
    </source>
</evidence>
<dbReference type="Pfam" id="PF08022">
    <property type="entry name" value="FAD_binding_8"/>
    <property type="match status" value="1"/>
</dbReference>
<comment type="subcellular location">
    <subcellularLocation>
        <location evidence="1">Membrane</location>
        <topology evidence="1">Multi-pass membrane protein</topology>
    </subcellularLocation>
</comment>
<dbReference type="InterPro" id="IPR039261">
    <property type="entry name" value="FNR_nucleotide-bd"/>
</dbReference>
<evidence type="ECO:0000256" key="2">
    <source>
        <dbReference type="ARBA" id="ARBA00006278"/>
    </source>
</evidence>
<comment type="caution">
    <text evidence="14">The sequence shown here is derived from an EMBL/GenBank/DDBJ whole genome shotgun (WGS) entry which is preliminary data.</text>
</comment>
<feature type="domain" description="FAD-binding FR-type" evidence="13">
    <location>
        <begin position="415"/>
        <end position="537"/>
    </location>
</feature>
<keyword evidence="10" id="KW-0325">Glycoprotein</keyword>
<dbReference type="GO" id="GO:0000293">
    <property type="term" value="F:ferric-chelate reductase activity"/>
    <property type="evidence" value="ECO:0007669"/>
    <property type="project" value="UniProtKB-ARBA"/>
</dbReference>
<name>A0A8H6SNQ3_MYCCL</name>
<evidence type="ECO:0000256" key="6">
    <source>
        <dbReference type="ARBA" id="ARBA00022989"/>
    </source>
</evidence>
<dbReference type="InterPro" id="IPR013121">
    <property type="entry name" value="Fe_red_NAD-bd_6"/>
</dbReference>
<feature type="transmembrane region" description="Helical" evidence="11">
    <location>
        <begin position="362"/>
        <end position="384"/>
    </location>
</feature>
<feature type="chain" id="PRO_5034503583" evidence="12">
    <location>
        <begin position="19"/>
        <end position="688"/>
    </location>
</feature>
<keyword evidence="5" id="KW-0249">Electron transport</keyword>
<evidence type="ECO:0000256" key="8">
    <source>
        <dbReference type="ARBA" id="ARBA00023065"/>
    </source>
</evidence>
<dbReference type="InterPro" id="IPR013112">
    <property type="entry name" value="FAD-bd_8"/>
</dbReference>
<keyword evidence="6 11" id="KW-1133">Transmembrane helix</keyword>
<dbReference type="EMBL" id="JACAZE010000012">
    <property type="protein sequence ID" value="KAF7302736.1"/>
    <property type="molecule type" value="Genomic_DNA"/>
</dbReference>
<dbReference type="InterPro" id="IPR017927">
    <property type="entry name" value="FAD-bd_FR_type"/>
</dbReference>
<gene>
    <name evidence="14" type="ORF">HMN09_00908500</name>
</gene>
<keyword evidence="12" id="KW-0732">Signal</keyword>
<evidence type="ECO:0000256" key="10">
    <source>
        <dbReference type="ARBA" id="ARBA00023180"/>
    </source>
</evidence>
<evidence type="ECO:0000256" key="3">
    <source>
        <dbReference type="ARBA" id="ARBA00022448"/>
    </source>
</evidence>
<keyword evidence="8" id="KW-0406">Ion transport</keyword>
<evidence type="ECO:0000256" key="11">
    <source>
        <dbReference type="SAM" id="Phobius"/>
    </source>
</evidence>
<keyword evidence="9 11" id="KW-0472">Membrane</keyword>
<dbReference type="OrthoDB" id="4494341at2759"/>